<accession>A0AA86IZT3</accession>
<dbReference type="AlphaFoldDB" id="A0AA86IZT3"/>
<dbReference type="RefSeq" id="WP_130555743.1">
    <property type="nucleotide sequence ID" value="NZ_AP028947.1"/>
</dbReference>
<proteinExistence type="predicted"/>
<gene>
    <name evidence="1" type="ORF">RGQ30_23230</name>
</gene>
<protein>
    <recommendedName>
        <fullName evidence="3">Amidoligase enzyme</fullName>
    </recommendedName>
</protein>
<organism evidence="1 2">
    <name type="scientific">Limnobacter thiooxidans</name>
    <dbReference type="NCBI Taxonomy" id="131080"/>
    <lineage>
        <taxon>Bacteria</taxon>
        <taxon>Pseudomonadati</taxon>
        <taxon>Pseudomonadota</taxon>
        <taxon>Betaproteobacteria</taxon>
        <taxon>Burkholderiales</taxon>
        <taxon>Burkholderiaceae</taxon>
        <taxon>Limnobacter</taxon>
    </lineage>
</organism>
<sequence length="355" mass="39956">MIGPSESGGLPGKPAAFFLELMMHNKYAKPACLKNAKGQVRRVGFELEFAGLDLKTAATVLAQAVRGSVEEDTQAECKVKHPDWGDFKIELDWQFAKTLARRRLEEEHGAESATEDAIIGLLTDVARQIVPLEVVCPPVPANQLATLDPMVNALRDAGALGTSDSLIYAFGLHINTELPDFDSKTLVPYLKAYCVAQNWLVKAHRVDTLRRLTPYIDPYPKRYMHTVMGYTPDTPVQQIMDDYLAHNPTRNRGLDLLPLFKHMDPERVLAAVRDERVNARPTFHYRLPNCEIEQPDWGLAESWNIWCVVEYLAAAPAVLESMCAQWASYEQNLINLQEEPWHTELAQIHAELLSV</sequence>
<keyword evidence="2" id="KW-1185">Reference proteome</keyword>
<dbReference type="EMBL" id="AP028947">
    <property type="protein sequence ID" value="BET26822.1"/>
    <property type="molecule type" value="Genomic_DNA"/>
</dbReference>
<name>A0AA86IZT3_9BURK</name>
<evidence type="ECO:0000313" key="2">
    <source>
        <dbReference type="Proteomes" id="UP001329151"/>
    </source>
</evidence>
<evidence type="ECO:0008006" key="3">
    <source>
        <dbReference type="Google" id="ProtNLM"/>
    </source>
</evidence>
<dbReference type="InterPro" id="IPR022025">
    <property type="entry name" value="Amidoligase_2"/>
</dbReference>
<evidence type="ECO:0000313" key="1">
    <source>
        <dbReference type="EMBL" id="BET26822.1"/>
    </source>
</evidence>
<reference evidence="1 2" key="1">
    <citation type="submission" date="2023-10" db="EMBL/GenBank/DDBJ databases">
        <title>Complete Genome Sequence of Limnobacter thiooxidans CS-K2T, Isolated from freshwater lake sediments in Bavaria, Germany.</title>
        <authorList>
            <person name="Naruki M."/>
            <person name="Watanabe A."/>
            <person name="Warashina T."/>
            <person name="Morita T."/>
            <person name="Arakawa K."/>
        </authorList>
    </citation>
    <scope>NUCLEOTIDE SEQUENCE [LARGE SCALE GENOMIC DNA]</scope>
    <source>
        <strain evidence="1 2">CS-K2</strain>
    </source>
</reference>
<dbReference type="KEGG" id="lto:RGQ30_23230"/>
<dbReference type="Proteomes" id="UP001329151">
    <property type="component" value="Chromosome"/>
</dbReference>
<dbReference type="Pfam" id="PF12224">
    <property type="entry name" value="Amidoligase_2"/>
    <property type="match status" value="1"/>
</dbReference>